<organism evidence="1 2">
    <name type="scientific">Acinetobacter venetianus</name>
    <dbReference type="NCBI Taxonomy" id="52133"/>
    <lineage>
        <taxon>Bacteria</taxon>
        <taxon>Pseudomonadati</taxon>
        <taxon>Pseudomonadota</taxon>
        <taxon>Gammaproteobacteria</taxon>
        <taxon>Moraxellales</taxon>
        <taxon>Moraxellaceae</taxon>
        <taxon>Acinetobacter</taxon>
    </lineage>
</organism>
<dbReference type="AlphaFoldDB" id="A0A150HUJ1"/>
<evidence type="ECO:0000313" key="2">
    <source>
        <dbReference type="Proteomes" id="UP000075544"/>
    </source>
</evidence>
<dbReference type="EMBL" id="JRHX01000055">
    <property type="protein sequence ID" value="KXZ70374.1"/>
    <property type="molecule type" value="Genomic_DNA"/>
</dbReference>
<name>A0A150HUJ1_9GAMM</name>
<comment type="caution">
    <text evidence="1">The sequence shown here is derived from an EMBL/GenBank/DDBJ whole genome shotgun (WGS) entry which is preliminary data.</text>
</comment>
<accession>A0A150HUJ1</accession>
<evidence type="ECO:0000313" key="1">
    <source>
        <dbReference type="EMBL" id="KXZ70374.1"/>
    </source>
</evidence>
<reference evidence="1 2" key="1">
    <citation type="journal article" date="2016" name="Sci. Rep.">
        <title>Genomic and phenotypic characterization of the species Acinetobacter venetianus.</title>
        <authorList>
            <person name="Fondi M."/>
            <person name="Maida I."/>
            <person name="Perrin E."/>
            <person name="Orlandini V."/>
            <person name="La Torre L."/>
            <person name="Bosi E."/>
            <person name="Negroni A."/>
            <person name="Zanaroli G."/>
            <person name="Fava F."/>
            <person name="Decorosi F."/>
            <person name="Giovannetti L."/>
            <person name="Viti C."/>
            <person name="Vaneechoutte M."/>
            <person name="Dijkshoorn L."/>
            <person name="Fani R."/>
        </authorList>
    </citation>
    <scope>NUCLEOTIDE SEQUENCE [LARGE SCALE GENOMIC DNA]</scope>
    <source>
        <strain evidence="1 2">LUH13518</strain>
    </source>
</reference>
<dbReference type="Proteomes" id="UP000075544">
    <property type="component" value="Unassembled WGS sequence"/>
</dbReference>
<dbReference type="PATRIC" id="fig|52133.19.peg.1889"/>
<protein>
    <submittedName>
        <fullName evidence="1">Uncharacterized protein</fullName>
    </submittedName>
</protein>
<dbReference type="RefSeq" id="WP_061524800.1">
    <property type="nucleotide sequence ID" value="NZ_JRHX01000055.1"/>
</dbReference>
<proteinExistence type="predicted"/>
<sequence length="165" mass="18890">MTKDIELELSAHNLDCTIDALKAEFSEIIKENEVERLIELSMKLGELYAQLDFNKKLEGCVVVPDTHMLIEKKDIENWYLDESEYMWFEADGIDGYLEDIDIGEVIEVQRKEYVVTNNNPVFAAKPWDDNGNCADTWEFFESKDEAEKAAAHCKAMVEAARGGNE</sequence>
<gene>
    <name evidence="1" type="ORF">AVENLUH13518_01858</name>
</gene>